<dbReference type="SUPFAM" id="SSF143597">
    <property type="entry name" value="YojJ-like"/>
    <property type="match status" value="1"/>
</dbReference>
<keyword evidence="6" id="KW-1003">Cell membrane</keyword>
<keyword evidence="3 6" id="KW-0548">Nucleotidyltransferase</keyword>
<keyword evidence="4 6" id="KW-0547">Nucleotide-binding</keyword>
<dbReference type="GO" id="GO:0106408">
    <property type="term" value="F:diadenylate cyclase activity"/>
    <property type="evidence" value="ECO:0007669"/>
    <property type="project" value="UniProtKB-EC"/>
</dbReference>
<evidence type="ECO:0000256" key="1">
    <source>
        <dbReference type="ARBA" id="ARBA00000877"/>
    </source>
</evidence>
<dbReference type="HAMAP" id="MF_01499">
    <property type="entry name" value="DacA"/>
    <property type="match status" value="1"/>
</dbReference>
<feature type="domain" description="DAC" evidence="7">
    <location>
        <begin position="78"/>
        <end position="235"/>
    </location>
</feature>
<dbReference type="EMBL" id="CP000482">
    <property type="protein sequence ID" value="ABL00245.1"/>
    <property type="molecule type" value="Genomic_DNA"/>
</dbReference>
<dbReference type="eggNOG" id="COG1624">
    <property type="taxonomic scope" value="Bacteria"/>
</dbReference>
<evidence type="ECO:0000256" key="5">
    <source>
        <dbReference type="ARBA" id="ARBA00022840"/>
    </source>
</evidence>
<dbReference type="RefSeq" id="WP_011736497.1">
    <property type="nucleotide sequence ID" value="NC_008609.1"/>
</dbReference>
<keyword evidence="6" id="KW-0997">Cell inner membrane</keyword>
<reference evidence="8 9" key="1">
    <citation type="submission" date="2006-10" db="EMBL/GenBank/DDBJ databases">
        <title>Complete sequence of chromosome of Pelobacter propionicus DSM 2379.</title>
        <authorList>
            <consortium name="US DOE Joint Genome Institute"/>
            <person name="Copeland A."/>
            <person name="Lucas S."/>
            <person name="Lapidus A."/>
            <person name="Barry K."/>
            <person name="Detter J.C."/>
            <person name="Glavina del Rio T."/>
            <person name="Hammon N."/>
            <person name="Israni S."/>
            <person name="Dalin E."/>
            <person name="Tice H."/>
            <person name="Pitluck S."/>
            <person name="Saunders E."/>
            <person name="Brettin T."/>
            <person name="Bruce D."/>
            <person name="Han C."/>
            <person name="Tapia R."/>
            <person name="Schmutz J."/>
            <person name="Larimer F."/>
            <person name="Land M."/>
            <person name="Hauser L."/>
            <person name="Kyrpides N."/>
            <person name="Kim E."/>
            <person name="Lovley D."/>
            <person name="Richardson P."/>
        </authorList>
    </citation>
    <scope>NUCLEOTIDE SEQUENCE [LARGE SCALE GENOMIC DNA]</scope>
    <source>
        <strain evidence="9">DSM 2379 / NBRC 103807 / OttBd1</strain>
    </source>
</reference>
<keyword evidence="6" id="KW-0472">Membrane</keyword>
<dbReference type="Pfam" id="PF02457">
    <property type="entry name" value="DAC"/>
    <property type="match status" value="1"/>
</dbReference>
<dbReference type="InterPro" id="IPR036888">
    <property type="entry name" value="DNA_integrity_DisA_N_sf"/>
</dbReference>
<dbReference type="STRING" id="338966.Ppro_2640"/>
<dbReference type="Gene3D" id="2.170.120.30">
    <property type="match status" value="1"/>
</dbReference>
<comment type="function">
    <text evidence="6">Catalyzes the condensation of 2 ATP molecules into cyclic di-AMP (c-di-AMP), a second messenger used to regulate differing processes in different bacteria.</text>
</comment>
<dbReference type="NCBIfam" id="TIGR00159">
    <property type="entry name" value="diadenylate cyclase CdaA"/>
    <property type="match status" value="1"/>
</dbReference>
<dbReference type="PROSITE" id="PS51794">
    <property type="entry name" value="DAC"/>
    <property type="match status" value="1"/>
</dbReference>
<evidence type="ECO:0000256" key="4">
    <source>
        <dbReference type="ARBA" id="ARBA00022741"/>
    </source>
</evidence>
<dbReference type="InterPro" id="IPR003390">
    <property type="entry name" value="DNA_integrity_scan_DisA_N"/>
</dbReference>
<dbReference type="GO" id="GO:0006171">
    <property type="term" value="P:cAMP biosynthetic process"/>
    <property type="evidence" value="ECO:0007669"/>
    <property type="project" value="InterPro"/>
</dbReference>
<evidence type="ECO:0000256" key="2">
    <source>
        <dbReference type="ARBA" id="ARBA00022679"/>
    </source>
</evidence>
<keyword evidence="2 6" id="KW-0808">Transferase</keyword>
<dbReference type="InterPro" id="IPR050338">
    <property type="entry name" value="DisA"/>
</dbReference>
<dbReference type="InterPro" id="IPR045585">
    <property type="entry name" value="CdaA_N"/>
</dbReference>
<name>A1ASC4_PELPD</name>
<feature type="transmembrane region" description="Helical" evidence="6">
    <location>
        <begin position="60"/>
        <end position="79"/>
    </location>
</feature>
<dbReference type="Proteomes" id="UP000006732">
    <property type="component" value="Chromosome"/>
</dbReference>
<keyword evidence="6" id="KW-0812">Transmembrane</keyword>
<dbReference type="GO" id="GO:0004016">
    <property type="term" value="F:adenylate cyclase activity"/>
    <property type="evidence" value="ECO:0007669"/>
    <property type="project" value="UniProtKB-UniRule"/>
</dbReference>
<feature type="transmembrane region" description="Helical" evidence="6">
    <location>
        <begin position="261"/>
        <end position="282"/>
    </location>
</feature>
<dbReference type="Pfam" id="PF19293">
    <property type="entry name" value="CdaA_N"/>
    <property type="match status" value="1"/>
</dbReference>
<comment type="caution">
    <text evidence="6">Lacks conserved residue(s) required for the propagation of feature annotation.</text>
</comment>
<feature type="transmembrane region" description="Helical" evidence="6">
    <location>
        <begin position="36"/>
        <end position="54"/>
    </location>
</feature>
<organism evidence="8 9">
    <name type="scientific">Pelobacter propionicus (strain DSM 2379 / NBRC 103807 / OttBd1)</name>
    <dbReference type="NCBI Taxonomy" id="338966"/>
    <lineage>
        <taxon>Bacteria</taxon>
        <taxon>Pseudomonadati</taxon>
        <taxon>Thermodesulfobacteriota</taxon>
        <taxon>Desulfuromonadia</taxon>
        <taxon>Desulfuromonadales</taxon>
        <taxon>Desulfuromonadaceae</taxon>
        <taxon>Pelobacter</taxon>
    </lineage>
</organism>
<comment type="subunit">
    <text evidence="6">Probably a homodimer.</text>
</comment>
<protein>
    <recommendedName>
        <fullName evidence="6">Diadenylate cyclase</fullName>
        <shortName evidence="6">DAC</shortName>
        <ecNumber evidence="6">2.7.7.85</ecNumber>
    </recommendedName>
    <alternativeName>
        <fullName evidence="6">Cyclic-di-AMP synthase</fullName>
        <shortName evidence="6">c-di-AMP synthase</shortName>
    </alternativeName>
</protein>
<dbReference type="EC" id="2.7.7.85" evidence="6"/>
<evidence type="ECO:0000313" key="9">
    <source>
        <dbReference type="Proteomes" id="UP000006732"/>
    </source>
</evidence>
<dbReference type="PANTHER" id="PTHR34185">
    <property type="entry name" value="DIADENYLATE CYCLASE"/>
    <property type="match status" value="1"/>
</dbReference>
<sequence>MAPPFIRIQDIADILIMTFLLYQLYSWFYRTRAMQVLLGLGVVTLIYFATRFLGLYMTSWILQELGTVLIILLIVVFQAEIRQALYRFSLLRHLFERRNEVRPSPFQDIVETLFCLAAKRTGALLVFERNDPLGDLMLNGVKMDCRISSQILETVFTDGTPLHDGAALVRGERIAVASCHLPLSVNPEIPQYLGTRHRAALGLSERTDAVVAVVSEERGTVSLAVGTELRPYDTPGELIAALEGLFAPHLEKPHITHGLHLFSNLMPKTAILLIVATLWALISSRQGQIITVSAPVRLHGIPDRLALVRSAPEEVDVQLKSFSILTPLPSKLDISADIDLSSVRQGQANVRVKNTDFRLPSGMEVTSVTPSSIRVVTDRKERRRVPVRVALRRNTGHGLRGMKIVADPDWVEVEGPAAQVQRIDAVVTEEVDAGRLIRGQDYRRSLLPPDNNISVLRDEPVVVRLISREKK</sequence>
<dbReference type="HOGENOM" id="CLU_028956_0_0_7"/>
<dbReference type="InterPro" id="IPR034701">
    <property type="entry name" value="CdaA"/>
</dbReference>
<keyword evidence="9" id="KW-1185">Reference proteome</keyword>
<keyword evidence="5 6" id="KW-0067">ATP-binding</keyword>
<dbReference type="OrthoDB" id="9807385at2"/>
<evidence type="ECO:0000313" key="8">
    <source>
        <dbReference type="EMBL" id="ABL00245.1"/>
    </source>
</evidence>
<dbReference type="KEGG" id="ppd:Ppro_2640"/>
<evidence type="ECO:0000256" key="6">
    <source>
        <dbReference type="HAMAP-Rule" id="MF_01499"/>
    </source>
</evidence>
<dbReference type="PANTHER" id="PTHR34185:SF1">
    <property type="entry name" value="DIADENYLATE CYCLASE"/>
    <property type="match status" value="1"/>
</dbReference>
<dbReference type="eggNOG" id="COG4856">
    <property type="taxonomic scope" value="Bacteria"/>
</dbReference>
<gene>
    <name evidence="6" type="primary">dacA</name>
    <name evidence="8" type="ordered locus">Ppro_2640</name>
</gene>
<dbReference type="GO" id="GO:0005524">
    <property type="term" value="F:ATP binding"/>
    <property type="evidence" value="ECO:0007669"/>
    <property type="project" value="UniProtKB-UniRule"/>
</dbReference>
<accession>A1ASC4</accession>
<evidence type="ECO:0000256" key="3">
    <source>
        <dbReference type="ARBA" id="ARBA00022695"/>
    </source>
</evidence>
<comment type="similarity">
    <text evidence="6">Belongs to the adenylate cyclase family. DacA/CdaA subfamily.</text>
</comment>
<proteinExistence type="inferred from homology"/>
<evidence type="ECO:0000259" key="7">
    <source>
        <dbReference type="PROSITE" id="PS51794"/>
    </source>
</evidence>
<dbReference type="Gene3D" id="3.40.1700.10">
    <property type="entry name" value="DNA integrity scanning protein, DisA, N-terminal domain"/>
    <property type="match status" value="1"/>
</dbReference>
<comment type="catalytic activity">
    <reaction evidence="1 6">
        <text>2 ATP = 3',3'-c-di-AMP + 2 diphosphate</text>
        <dbReference type="Rhea" id="RHEA:35655"/>
        <dbReference type="ChEBI" id="CHEBI:30616"/>
        <dbReference type="ChEBI" id="CHEBI:33019"/>
        <dbReference type="ChEBI" id="CHEBI:71500"/>
        <dbReference type="EC" id="2.7.7.85"/>
    </reaction>
</comment>
<keyword evidence="6" id="KW-1133">Transmembrane helix</keyword>
<feature type="transmembrane region" description="Helical" evidence="6">
    <location>
        <begin position="6"/>
        <end position="24"/>
    </location>
</feature>
<dbReference type="AlphaFoldDB" id="A1ASC4"/>